<dbReference type="EMBL" id="CP042382">
    <property type="protein sequence ID" value="QEA39626.1"/>
    <property type="molecule type" value="Genomic_DNA"/>
</dbReference>
<dbReference type="RefSeq" id="WP_147184675.1">
    <property type="nucleotide sequence ID" value="NZ_CP042382.1"/>
</dbReference>
<dbReference type="InterPro" id="IPR014914">
    <property type="entry name" value="RES_dom"/>
</dbReference>
<reference evidence="2 3" key="1">
    <citation type="submission" date="2019-06" db="EMBL/GenBank/DDBJ databases">
        <title>Genome analyses of bacteria isolated from kimchi.</title>
        <authorList>
            <person name="Lee S."/>
            <person name="Ahn S."/>
            <person name="Roh S."/>
        </authorList>
    </citation>
    <scope>NUCLEOTIDE SEQUENCE [LARGE SCALE GENOMIC DNA]</scope>
    <source>
        <strain evidence="2 3">CBA4606</strain>
    </source>
</reference>
<dbReference type="Pfam" id="PF08808">
    <property type="entry name" value="RES"/>
    <property type="match status" value="1"/>
</dbReference>
<feature type="domain" description="RES" evidence="1">
    <location>
        <begin position="71"/>
        <end position="196"/>
    </location>
</feature>
<dbReference type="SMART" id="SM00953">
    <property type="entry name" value="RES"/>
    <property type="match status" value="1"/>
</dbReference>
<dbReference type="OrthoDB" id="9795903at2"/>
<dbReference type="Proteomes" id="UP000321272">
    <property type="component" value="Chromosome"/>
</dbReference>
<evidence type="ECO:0000259" key="1">
    <source>
        <dbReference type="SMART" id="SM00953"/>
    </source>
</evidence>
<keyword evidence="3" id="KW-1185">Reference proteome</keyword>
<dbReference type="KEGG" id="paur:FGL86_11450"/>
<dbReference type="AlphaFoldDB" id="A0A5B8SSG2"/>
<sequence length="222" mass="24985">MPQWKHAFRIVNSAFPPIEIFEDTLDLEDLEYAFALEALTNDRLLEQAGRLSRIPPADRMTGPGTSPIMAAFTHVGRPSRFTDGSYGVYYCASTLDTAIAETRYHMNAFLTATGESTLELTMRCYVNTIIQPLHDIRDAYPQLHDPDPGTYPICQAFAAELRSRQSWGLLHDSVRELGQECAAVFRPPALSIPVQGPHLRYFWDGKAQAITHVMEISEREGR</sequence>
<gene>
    <name evidence="2" type="ORF">FGL86_11450</name>
</gene>
<proteinExistence type="predicted"/>
<accession>A0A5B8SSG2</accession>
<organism evidence="2 3">
    <name type="scientific">Pistricoccus aurantiacus</name>
    <dbReference type="NCBI Taxonomy" id="1883414"/>
    <lineage>
        <taxon>Bacteria</taxon>
        <taxon>Pseudomonadati</taxon>
        <taxon>Pseudomonadota</taxon>
        <taxon>Gammaproteobacteria</taxon>
        <taxon>Oceanospirillales</taxon>
        <taxon>Halomonadaceae</taxon>
        <taxon>Pistricoccus</taxon>
    </lineage>
</organism>
<evidence type="ECO:0000313" key="2">
    <source>
        <dbReference type="EMBL" id="QEA39626.1"/>
    </source>
</evidence>
<name>A0A5B8SSG2_9GAMM</name>
<evidence type="ECO:0000313" key="3">
    <source>
        <dbReference type="Proteomes" id="UP000321272"/>
    </source>
</evidence>
<protein>
    <submittedName>
        <fullName evidence="2">RES domain-containing protein</fullName>
    </submittedName>
</protein>